<name>A0ABQ1VZR9_9BACL</name>
<keyword evidence="2" id="KW-1185">Reference proteome</keyword>
<proteinExistence type="predicted"/>
<protein>
    <submittedName>
        <fullName evidence="1">Uncharacterized protein</fullName>
    </submittedName>
</protein>
<gene>
    <name evidence="1" type="ORF">GCM10010913_30170</name>
</gene>
<dbReference type="Proteomes" id="UP000608420">
    <property type="component" value="Unassembled WGS sequence"/>
</dbReference>
<evidence type="ECO:0000313" key="2">
    <source>
        <dbReference type="Proteomes" id="UP000608420"/>
    </source>
</evidence>
<accession>A0ABQ1VZR9</accession>
<evidence type="ECO:0000313" key="1">
    <source>
        <dbReference type="EMBL" id="GGG06279.1"/>
    </source>
</evidence>
<sequence>MKKILAILGIMIVVLGIVGLPYRYYHSLTPSMTADDIQMMGGIKPYDEDHLLVELEVNRLHDEPAHHFIYPIAKGLGNISFIHEDGLYAPNSVGTDYVAEEILINQMDRERSIDSIGFAIPDQQGKYKLKFTMQIIGDSSRMKDLALYYIHMEKKLGKDLSWVKKITLQR</sequence>
<dbReference type="EMBL" id="BMIW01000022">
    <property type="protein sequence ID" value="GGG06279.1"/>
    <property type="molecule type" value="Genomic_DNA"/>
</dbReference>
<organism evidence="1 2">
    <name type="scientific">Paenibacillus aceti</name>
    <dbReference type="NCBI Taxonomy" id="1820010"/>
    <lineage>
        <taxon>Bacteria</taxon>
        <taxon>Bacillati</taxon>
        <taxon>Bacillota</taxon>
        <taxon>Bacilli</taxon>
        <taxon>Bacillales</taxon>
        <taxon>Paenibacillaceae</taxon>
        <taxon>Paenibacillus</taxon>
    </lineage>
</organism>
<dbReference type="RefSeq" id="WP_120461735.1">
    <property type="nucleotide sequence ID" value="NZ_BMIW01000022.1"/>
</dbReference>
<comment type="caution">
    <text evidence="1">The sequence shown here is derived from an EMBL/GenBank/DDBJ whole genome shotgun (WGS) entry which is preliminary data.</text>
</comment>
<reference evidence="2" key="1">
    <citation type="journal article" date="2019" name="Int. J. Syst. Evol. Microbiol.">
        <title>The Global Catalogue of Microorganisms (GCM) 10K type strain sequencing project: providing services to taxonomists for standard genome sequencing and annotation.</title>
        <authorList>
            <consortium name="The Broad Institute Genomics Platform"/>
            <consortium name="The Broad Institute Genome Sequencing Center for Infectious Disease"/>
            <person name="Wu L."/>
            <person name="Ma J."/>
        </authorList>
    </citation>
    <scope>NUCLEOTIDE SEQUENCE [LARGE SCALE GENOMIC DNA]</scope>
    <source>
        <strain evidence="2">CGMCC 1.15420</strain>
    </source>
</reference>